<reference evidence="4 5" key="1">
    <citation type="submission" date="2019-03" db="EMBL/GenBank/DDBJ databases">
        <title>Genomic Encyclopedia of Type Strains, Phase IV (KMG-IV): sequencing the most valuable type-strain genomes for metagenomic binning, comparative biology and taxonomic classification.</title>
        <authorList>
            <person name="Goeker M."/>
        </authorList>
    </citation>
    <scope>NUCLEOTIDE SEQUENCE [LARGE SCALE GENOMIC DNA]</scope>
    <source>
        <strain evidence="4 5">DSM 26377</strain>
    </source>
</reference>
<keyword evidence="5" id="KW-1185">Reference proteome</keyword>
<dbReference type="Proteomes" id="UP000295341">
    <property type="component" value="Unassembled WGS sequence"/>
</dbReference>
<dbReference type="PANTHER" id="PTHR32071">
    <property type="entry name" value="TRANSCRIPTIONAL REGULATORY PROTEIN"/>
    <property type="match status" value="1"/>
</dbReference>
<keyword evidence="1" id="KW-0547">Nucleotide-binding</keyword>
<dbReference type="InterPro" id="IPR002078">
    <property type="entry name" value="Sigma_54_int"/>
</dbReference>
<organism evidence="4 5">
    <name type="scientific">Panacagrimonas perspica</name>
    <dbReference type="NCBI Taxonomy" id="381431"/>
    <lineage>
        <taxon>Bacteria</taxon>
        <taxon>Pseudomonadati</taxon>
        <taxon>Pseudomonadota</taxon>
        <taxon>Gammaproteobacteria</taxon>
        <taxon>Nevskiales</taxon>
        <taxon>Nevskiaceae</taxon>
        <taxon>Panacagrimonas</taxon>
    </lineage>
</organism>
<dbReference type="GO" id="GO:0006355">
    <property type="term" value="P:regulation of DNA-templated transcription"/>
    <property type="evidence" value="ECO:0007669"/>
    <property type="project" value="InterPro"/>
</dbReference>
<dbReference type="Gene3D" id="3.40.50.300">
    <property type="entry name" value="P-loop containing nucleotide triphosphate hydrolases"/>
    <property type="match status" value="1"/>
</dbReference>
<dbReference type="PROSITE" id="PS50045">
    <property type="entry name" value="SIGMA54_INTERACT_4"/>
    <property type="match status" value="1"/>
</dbReference>
<proteinExistence type="predicted"/>
<dbReference type="Pfam" id="PF00158">
    <property type="entry name" value="Sigma54_activat"/>
    <property type="match status" value="1"/>
</dbReference>
<feature type="domain" description="Sigma-54 factor interaction" evidence="3">
    <location>
        <begin position="173"/>
        <end position="401"/>
    </location>
</feature>
<evidence type="ECO:0000256" key="2">
    <source>
        <dbReference type="ARBA" id="ARBA00022840"/>
    </source>
</evidence>
<evidence type="ECO:0000256" key="1">
    <source>
        <dbReference type="ARBA" id="ARBA00022741"/>
    </source>
</evidence>
<dbReference type="InterPro" id="IPR027417">
    <property type="entry name" value="P-loop_NTPase"/>
</dbReference>
<dbReference type="SUPFAM" id="SSF52540">
    <property type="entry name" value="P-loop containing nucleoside triphosphate hydrolases"/>
    <property type="match status" value="1"/>
</dbReference>
<dbReference type="CDD" id="cd00009">
    <property type="entry name" value="AAA"/>
    <property type="match status" value="1"/>
</dbReference>
<sequence length="438" mass="48183">MFRLGPKRNADLPIADRLPAPDLIIYSSDTQLRDEQRIGAFHHHLAAGRRFEFRGLPTGFEGEPMGSDFVLGLFLEPARLDPLADAVLALRRQGRSIALIVAIKPGQLAAFGRWLEKRAGEHRLGGMHLLVAADLDGVSAQLGDRMSPVREENVIRMPMTTEVENQSWKNFYVFSSKLQTLVTRVRAFAQNGIHRAYLLGGPGSGKTSLAYYYFLVRNKGRFVSVNLAAENTGDKSSVKSLLCGHVAGAFPGAGARIGAFTQARDGVCFLDESHGVMGPVMEVLMEALDNGQYLPFGAAAKQRLDCALLFATNRSWQHLMDSVNIDEFTRLGAATLQVPELSQREEDMIAVTATTLARLGEGCTTWKGPTGLHDDAWERIRACRWHGNARALVRTLEAAFVDCCSRGETLIPAQDIDMGISMWEPKDHHSHKIYGVNA</sequence>
<accession>A0A4V3F6I8</accession>
<dbReference type="AlphaFoldDB" id="A0A4V3F6I8"/>
<gene>
    <name evidence="4" type="ORF">DFR24_2211</name>
</gene>
<evidence type="ECO:0000259" key="3">
    <source>
        <dbReference type="PROSITE" id="PS50045"/>
    </source>
</evidence>
<dbReference type="EMBL" id="SOBT01000008">
    <property type="protein sequence ID" value="TDU32806.1"/>
    <property type="molecule type" value="Genomic_DNA"/>
</dbReference>
<dbReference type="Gene3D" id="1.10.8.60">
    <property type="match status" value="1"/>
</dbReference>
<dbReference type="GO" id="GO:0005524">
    <property type="term" value="F:ATP binding"/>
    <property type="evidence" value="ECO:0007669"/>
    <property type="project" value="UniProtKB-KW"/>
</dbReference>
<evidence type="ECO:0000313" key="4">
    <source>
        <dbReference type="EMBL" id="TDU32806.1"/>
    </source>
</evidence>
<keyword evidence="2" id="KW-0067">ATP-binding</keyword>
<comment type="caution">
    <text evidence="4">The sequence shown here is derived from an EMBL/GenBank/DDBJ whole genome shotgun (WGS) entry which is preliminary data.</text>
</comment>
<evidence type="ECO:0000313" key="5">
    <source>
        <dbReference type="Proteomes" id="UP000295341"/>
    </source>
</evidence>
<protein>
    <submittedName>
        <fullName evidence="4">Sigma-54 interacting transcriptional regulator</fullName>
    </submittedName>
</protein>
<dbReference type="OrthoDB" id="7054881at2"/>
<name>A0A4V3F6I8_9GAMM</name>